<evidence type="ECO:0000256" key="4">
    <source>
        <dbReference type="ARBA" id="ARBA00022692"/>
    </source>
</evidence>
<evidence type="ECO:0000259" key="10">
    <source>
        <dbReference type="Pfam" id="PF12621"/>
    </source>
</evidence>
<accession>A0A6A6TGS7</accession>
<feature type="compositionally biased region" description="Polar residues" evidence="7">
    <location>
        <begin position="285"/>
        <end position="294"/>
    </location>
</feature>
<feature type="transmembrane region" description="Helical" evidence="8">
    <location>
        <begin position="165"/>
        <end position="184"/>
    </location>
</feature>
<evidence type="ECO:0000313" key="13">
    <source>
        <dbReference type="EMBL" id="KAF2659239.1"/>
    </source>
</evidence>
<gene>
    <name evidence="13" type="ORF">K491DRAFT_623149</name>
</gene>
<evidence type="ECO:0000259" key="12">
    <source>
        <dbReference type="Pfam" id="PF14703"/>
    </source>
</evidence>
<feature type="transmembrane region" description="Helical" evidence="8">
    <location>
        <begin position="691"/>
        <end position="709"/>
    </location>
</feature>
<dbReference type="GO" id="GO:0005886">
    <property type="term" value="C:plasma membrane"/>
    <property type="evidence" value="ECO:0007669"/>
    <property type="project" value="TreeGrafter"/>
</dbReference>
<dbReference type="InterPro" id="IPR003864">
    <property type="entry name" value="CSC1/OSCA1-like_7TM"/>
</dbReference>
<feature type="compositionally biased region" description="Basic residues" evidence="7">
    <location>
        <begin position="274"/>
        <end position="284"/>
    </location>
</feature>
<keyword evidence="5 8" id="KW-1133">Transmembrane helix</keyword>
<feature type="transmembrane region" description="Helical" evidence="8">
    <location>
        <begin position="453"/>
        <end position="474"/>
    </location>
</feature>
<keyword evidence="6 8" id="KW-0472">Membrane</keyword>
<dbReference type="EMBL" id="MU004308">
    <property type="protein sequence ID" value="KAF2659239.1"/>
    <property type="molecule type" value="Genomic_DNA"/>
</dbReference>
<keyword evidence="14" id="KW-1185">Reference proteome</keyword>
<comment type="similarity">
    <text evidence="2">Belongs to the CSC1 (TC 1.A.17) family.</text>
</comment>
<evidence type="ECO:0000259" key="9">
    <source>
        <dbReference type="Pfam" id="PF02714"/>
    </source>
</evidence>
<feature type="domain" description="CSC1/OSCA1-like cytosolic" evidence="12">
    <location>
        <begin position="209"/>
        <end position="395"/>
    </location>
</feature>
<feature type="transmembrane region" description="Helical" evidence="8">
    <location>
        <begin position="412"/>
        <end position="433"/>
    </location>
</feature>
<evidence type="ECO:0000256" key="2">
    <source>
        <dbReference type="ARBA" id="ARBA00007779"/>
    </source>
</evidence>
<dbReference type="Pfam" id="PF14703">
    <property type="entry name" value="PHM7_cyt"/>
    <property type="match status" value="1"/>
</dbReference>
<evidence type="ECO:0000256" key="3">
    <source>
        <dbReference type="ARBA" id="ARBA00022448"/>
    </source>
</evidence>
<dbReference type="Pfam" id="PF02714">
    <property type="entry name" value="RSN1_7TM"/>
    <property type="match status" value="1"/>
</dbReference>
<dbReference type="PANTHER" id="PTHR13018">
    <property type="entry name" value="PROBABLE MEMBRANE PROTEIN DUF221-RELATED"/>
    <property type="match status" value="1"/>
</dbReference>
<name>A0A6A6TGS7_9PLEO</name>
<sequence>MGLQSFMSPAAVNLVADGTFHALKDNPKPQGGASVASLLSAFVPTWTTAILFIAIFTAIRHRYPKIYAPRTYIGSIPEKDRTPCESRSWFDWYHTLRVVPDKFTLYHQSIDSYLYLRFLKTLIFICVTGCVLTWPILIPINATGGGSSSQLDKITIGNISDSKKLYAHAVIAWVFFSFVMFTVARERLWLIGLRQAWNTAKSNAQRLSSRTVLFLSAPEEALDEQNYQKYFGDDAVRIWPATKAEKLEKLVSERSSKVEQLEAAETSMIQTANKKGRKGAKKSGNRNSSTTTFDSLPPDVKKSLRPTHILKTPPVGKRVDSIEWLRDQIKDKDSEISRLRGSYKATATDGAAAVFVEFRTLAAAQRAYQQTTSSEILALNHRFTGVSPGEVIWPNLSLPPARRISQQGAATALVVATIAFWFIPVAFVGAVSNVSYLARNYKWLSFLNNLPDVVMGLLTGLVPPLLTSLLSKYVPNIFRYLFKKFGEPTNTSAELKVLRWNMVFQVIHVFLVTAVASGSAAAIPIIAREAAQNPIGVPALLANTLPTSANFYLTYFLVQGLTSASDNLLNYSDLLVYLLSDYILDKTPRQKYNRYTSLRSMAWGKNFPKFTNFAIIAIAYSCIAPLVLGFAAAGLALFYVSYRYMLLYTVQPKIDTKGHAYTMALQHLLTGVYIAELSLIGLFGLRKATGPSIMIAVLFVLTIIYNTTLNRYLKPLEEFLPADLATEPDDDSEQAPLLSSAEEGEAPSHIHRLGQHVNVPEQVLDPIARFFQPHIFASHKAMKAWLRDGDFDEDDVPEYSEDDLKKAYLNPALTSSTPLVWLPRDEMGVSKVEVRENEHLELKATDEGAWVDEKGTVKWNEEDFGEVPVFKRSVKW</sequence>
<dbReference type="InterPro" id="IPR045122">
    <property type="entry name" value="Csc1-like"/>
</dbReference>
<organism evidence="13 14">
    <name type="scientific">Lophiostoma macrostomum CBS 122681</name>
    <dbReference type="NCBI Taxonomy" id="1314788"/>
    <lineage>
        <taxon>Eukaryota</taxon>
        <taxon>Fungi</taxon>
        <taxon>Dikarya</taxon>
        <taxon>Ascomycota</taxon>
        <taxon>Pezizomycotina</taxon>
        <taxon>Dothideomycetes</taxon>
        <taxon>Pleosporomycetidae</taxon>
        <taxon>Pleosporales</taxon>
        <taxon>Lophiostomataceae</taxon>
        <taxon>Lophiostoma</taxon>
    </lineage>
</organism>
<dbReference type="Proteomes" id="UP000799324">
    <property type="component" value="Unassembled WGS sequence"/>
</dbReference>
<proteinExistence type="inferred from homology"/>
<feature type="domain" description="CSC1/OSCA1-like 7TM region" evidence="9">
    <location>
        <begin position="409"/>
        <end position="683"/>
    </location>
</feature>
<evidence type="ECO:0000256" key="5">
    <source>
        <dbReference type="ARBA" id="ARBA00022989"/>
    </source>
</evidence>
<protein>
    <submittedName>
        <fullName evidence="13">DUF221-domain-containing protein</fullName>
    </submittedName>
</protein>
<dbReference type="PANTHER" id="PTHR13018:SF26">
    <property type="entry name" value="DOMAIN PROTEIN, PUTATIVE (AFU_ORTHOLOGUE AFUA_5G10920)-RELATED"/>
    <property type="match status" value="1"/>
</dbReference>
<dbReference type="Pfam" id="PF13967">
    <property type="entry name" value="RSN1_TM"/>
    <property type="match status" value="1"/>
</dbReference>
<evidence type="ECO:0000256" key="6">
    <source>
        <dbReference type="ARBA" id="ARBA00023136"/>
    </source>
</evidence>
<evidence type="ECO:0000256" key="8">
    <source>
        <dbReference type="SAM" id="Phobius"/>
    </source>
</evidence>
<feature type="region of interest" description="Disordered" evidence="7">
    <location>
        <begin position="268"/>
        <end position="304"/>
    </location>
</feature>
<feature type="domain" description="10TM putative phosphate transporter extracellular tail" evidence="10">
    <location>
        <begin position="770"/>
        <end position="862"/>
    </location>
</feature>
<dbReference type="InterPro" id="IPR032880">
    <property type="entry name" value="CSC1/OSCA1-like_N"/>
</dbReference>
<feature type="transmembrane region" description="Helical" evidence="8">
    <location>
        <begin position="122"/>
        <end position="145"/>
    </location>
</feature>
<keyword evidence="4 8" id="KW-0812">Transmembrane</keyword>
<reference evidence="13" key="1">
    <citation type="journal article" date="2020" name="Stud. Mycol.">
        <title>101 Dothideomycetes genomes: a test case for predicting lifestyles and emergence of pathogens.</title>
        <authorList>
            <person name="Haridas S."/>
            <person name="Albert R."/>
            <person name="Binder M."/>
            <person name="Bloem J."/>
            <person name="Labutti K."/>
            <person name="Salamov A."/>
            <person name="Andreopoulos B."/>
            <person name="Baker S."/>
            <person name="Barry K."/>
            <person name="Bills G."/>
            <person name="Bluhm B."/>
            <person name="Cannon C."/>
            <person name="Castanera R."/>
            <person name="Culley D."/>
            <person name="Daum C."/>
            <person name="Ezra D."/>
            <person name="Gonzalez J."/>
            <person name="Henrissat B."/>
            <person name="Kuo A."/>
            <person name="Liang C."/>
            <person name="Lipzen A."/>
            <person name="Lutzoni F."/>
            <person name="Magnuson J."/>
            <person name="Mondo S."/>
            <person name="Nolan M."/>
            <person name="Ohm R."/>
            <person name="Pangilinan J."/>
            <person name="Park H.-J."/>
            <person name="Ramirez L."/>
            <person name="Alfaro M."/>
            <person name="Sun H."/>
            <person name="Tritt A."/>
            <person name="Yoshinaga Y."/>
            <person name="Zwiers L.-H."/>
            <person name="Turgeon B."/>
            <person name="Goodwin S."/>
            <person name="Spatafora J."/>
            <person name="Crous P."/>
            <person name="Grigoriev I."/>
        </authorList>
    </citation>
    <scope>NUCLEOTIDE SEQUENCE</scope>
    <source>
        <strain evidence="13">CBS 122681</strain>
    </source>
</reference>
<dbReference type="OrthoDB" id="1076608at2759"/>
<dbReference type="InterPro" id="IPR027815">
    <property type="entry name" value="CSC1/OSCA1-like_cyt"/>
</dbReference>
<keyword evidence="3" id="KW-0813">Transport</keyword>
<dbReference type="AlphaFoldDB" id="A0A6A6TGS7"/>
<feature type="transmembrane region" description="Helical" evidence="8">
    <location>
        <begin position="35"/>
        <end position="59"/>
    </location>
</feature>
<feature type="transmembrane region" description="Helical" evidence="8">
    <location>
        <begin position="661"/>
        <end position="685"/>
    </location>
</feature>
<evidence type="ECO:0000313" key="14">
    <source>
        <dbReference type="Proteomes" id="UP000799324"/>
    </source>
</evidence>
<evidence type="ECO:0000259" key="11">
    <source>
        <dbReference type="Pfam" id="PF13967"/>
    </source>
</evidence>
<feature type="transmembrane region" description="Helical" evidence="8">
    <location>
        <begin position="613"/>
        <end position="640"/>
    </location>
</feature>
<dbReference type="Pfam" id="PF12621">
    <property type="entry name" value="PHM7_ext"/>
    <property type="match status" value="1"/>
</dbReference>
<dbReference type="GO" id="GO:0005227">
    <property type="term" value="F:calcium-activated cation channel activity"/>
    <property type="evidence" value="ECO:0007669"/>
    <property type="project" value="InterPro"/>
</dbReference>
<dbReference type="InterPro" id="IPR022257">
    <property type="entry name" value="PHM7_ext"/>
</dbReference>
<evidence type="ECO:0000256" key="7">
    <source>
        <dbReference type="SAM" id="MobiDB-lite"/>
    </source>
</evidence>
<evidence type="ECO:0000256" key="1">
    <source>
        <dbReference type="ARBA" id="ARBA00004141"/>
    </source>
</evidence>
<feature type="transmembrane region" description="Helical" evidence="8">
    <location>
        <begin position="506"/>
        <end position="527"/>
    </location>
</feature>
<feature type="domain" description="CSC1/OSCA1-like N-terminal transmembrane" evidence="11">
    <location>
        <begin position="38"/>
        <end position="186"/>
    </location>
</feature>
<comment type="subcellular location">
    <subcellularLocation>
        <location evidence="1">Membrane</location>
        <topology evidence="1">Multi-pass membrane protein</topology>
    </subcellularLocation>
</comment>